<evidence type="ECO:0000313" key="1">
    <source>
        <dbReference type="EMBL" id="MFC7148487.1"/>
    </source>
</evidence>
<comment type="caution">
    <text evidence="1">The sequence shown here is derived from an EMBL/GenBank/DDBJ whole genome shotgun (WGS) entry which is preliminary data.</text>
</comment>
<dbReference type="RefSeq" id="WP_378107490.1">
    <property type="nucleotide sequence ID" value="NZ_JBHSUP010000026.1"/>
</dbReference>
<gene>
    <name evidence="1" type="ORF">ACFQMJ_08120</name>
</gene>
<organism evidence="1 2">
    <name type="scientific">Cohnella cellulosilytica</name>
    <dbReference type="NCBI Taxonomy" id="986710"/>
    <lineage>
        <taxon>Bacteria</taxon>
        <taxon>Bacillati</taxon>
        <taxon>Bacillota</taxon>
        <taxon>Bacilli</taxon>
        <taxon>Bacillales</taxon>
        <taxon>Paenibacillaceae</taxon>
        <taxon>Cohnella</taxon>
    </lineage>
</organism>
<accession>A0ABW2F8D9</accession>
<evidence type="ECO:0000313" key="2">
    <source>
        <dbReference type="Proteomes" id="UP001596378"/>
    </source>
</evidence>
<proteinExistence type="predicted"/>
<dbReference type="Proteomes" id="UP001596378">
    <property type="component" value="Unassembled WGS sequence"/>
</dbReference>
<protein>
    <submittedName>
        <fullName evidence="1">Uncharacterized protein</fullName>
    </submittedName>
</protein>
<dbReference type="EMBL" id="JBHTAI010000004">
    <property type="protein sequence ID" value="MFC7148487.1"/>
    <property type="molecule type" value="Genomic_DNA"/>
</dbReference>
<reference evidence="2" key="1">
    <citation type="journal article" date="2019" name="Int. J. Syst. Evol. Microbiol.">
        <title>The Global Catalogue of Microorganisms (GCM) 10K type strain sequencing project: providing services to taxonomists for standard genome sequencing and annotation.</title>
        <authorList>
            <consortium name="The Broad Institute Genomics Platform"/>
            <consortium name="The Broad Institute Genome Sequencing Center for Infectious Disease"/>
            <person name="Wu L."/>
            <person name="Ma J."/>
        </authorList>
    </citation>
    <scope>NUCLEOTIDE SEQUENCE [LARGE SCALE GENOMIC DNA]</scope>
    <source>
        <strain evidence="2">KCTC 12907</strain>
    </source>
</reference>
<name>A0ABW2F8D9_9BACL</name>
<keyword evidence="2" id="KW-1185">Reference proteome</keyword>
<sequence>MVKDEMLGLPTNLESGKECGTMQEMNRLDWINQPAVYAEQLHEQWLETHEFRIPFHRGLLYKRRGSVAAGRLYATA</sequence>